<protein>
    <submittedName>
        <fullName evidence="2">Uma2 family endonuclease</fullName>
    </submittedName>
</protein>
<keyword evidence="3" id="KW-1185">Reference proteome</keyword>
<dbReference type="Proteomes" id="UP000572635">
    <property type="component" value="Unassembled WGS sequence"/>
</dbReference>
<dbReference type="Gene3D" id="3.90.1570.10">
    <property type="entry name" value="tt1808, chain A"/>
    <property type="match status" value="1"/>
</dbReference>
<dbReference type="PANTHER" id="PTHR34107:SF2">
    <property type="entry name" value="SLL0888 PROTEIN"/>
    <property type="match status" value="1"/>
</dbReference>
<accession>A0A7W8QJJ1</accession>
<keyword evidence="2" id="KW-0255">Endonuclease</keyword>
<dbReference type="InterPro" id="IPR011335">
    <property type="entry name" value="Restrct_endonuc-II-like"/>
</dbReference>
<dbReference type="CDD" id="cd06260">
    <property type="entry name" value="DUF820-like"/>
    <property type="match status" value="1"/>
</dbReference>
<gene>
    <name evidence="2" type="ORF">HDA36_000755</name>
</gene>
<dbReference type="AlphaFoldDB" id="A0A7W8QJJ1"/>
<dbReference type="EMBL" id="JACHDB010000001">
    <property type="protein sequence ID" value="MBB5430671.1"/>
    <property type="molecule type" value="Genomic_DNA"/>
</dbReference>
<dbReference type="Pfam" id="PF05685">
    <property type="entry name" value="Uma2"/>
    <property type="match status" value="1"/>
</dbReference>
<keyword evidence="2" id="KW-0540">Nuclease</keyword>
<dbReference type="SUPFAM" id="SSF52980">
    <property type="entry name" value="Restriction endonuclease-like"/>
    <property type="match status" value="1"/>
</dbReference>
<feature type="domain" description="Putative restriction endonuclease" evidence="1">
    <location>
        <begin position="2"/>
        <end position="158"/>
    </location>
</feature>
<dbReference type="InterPro" id="IPR012296">
    <property type="entry name" value="Nuclease_put_TT1808"/>
</dbReference>
<organism evidence="2 3">
    <name type="scientific">Nocardiopsis composta</name>
    <dbReference type="NCBI Taxonomy" id="157465"/>
    <lineage>
        <taxon>Bacteria</taxon>
        <taxon>Bacillati</taxon>
        <taxon>Actinomycetota</taxon>
        <taxon>Actinomycetes</taxon>
        <taxon>Streptosporangiales</taxon>
        <taxon>Nocardiopsidaceae</taxon>
        <taxon>Nocardiopsis</taxon>
    </lineage>
</organism>
<evidence type="ECO:0000313" key="2">
    <source>
        <dbReference type="EMBL" id="MBB5430671.1"/>
    </source>
</evidence>
<dbReference type="PANTHER" id="PTHR34107">
    <property type="entry name" value="SLL0198 PROTEIN-RELATED"/>
    <property type="match status" value="1"/>
</dbReference>
<dbReference type="GO" id="GO:0004519">
    <property type="term" value="F:endonuclease activity"/>
    <property type="evidence" value="ECO:0007669"/>
    <property type="project" value="UniProtKB-KW"/>
</dbReference>
<evidence type="ECO:0000259" key="1">
    <source>
        <dbReference type="Pfam" id="PF05685"/>
    </source>
</evidence>
<reference evidence="2 3" key="1">
    <citation type="submission" date="2020-08" db="EMBL/GenBank/DDBJ databases">
        <title>Sequencing the genomes of 1000 actinobacteria strains.</title>
        <authorList>
            <person name="Klenk H.-P."/>
        </authorList>
    </citation>
    <scope>NUCLEOTIDE SEQUENCE [LARGE SCALE GENOMIC DNA]</scope>
    <source>
        <strain evidence="2 3">DSM 44551</strain>
    </source>
</reference>
<keyword evidence="2" id="KW-0378">Hydrolase</keyword>
<sequence length="187" mass="20874">MERMPDDGRRYELADGRLDVSPAPGSLHTIAEYRLVHHLGMVAPSDFLVVGPVGIDFNAEKTHHRIPDGAVFHGKDFEKPRFTKPPLLAIEVLSPESVLRDTNTKRQEYAAFGIESYWMVNPAEENPAVYELRLEGGAYREAAQVFGTDLFSTDAPFPVSLVPYWLIGMDGDWREHIGGPGGEPRQD</sequence>
<proteinExistence type="predicted"/>
<comment type="caution">
    <text evidence="2">The sequence shown here is derived from an EMBL/GenBank/DDBJ whole genome shotgun (WGS) entry which is preliminary data.</text>
</comment>
<dbReference type="InterPro" id="IPR008538">
    <property type="entry name" value="Uma2"/>
</dbReference>
<name>A0A7W8QJJ1_9ACTN</name>
<evidence type="ECO:0000313" key="3">
    <source>
        <dbReference type="Proteomes" id="UP000572635"/>
    </source>
</evidence>